<accession>A0AAV3A9N0</accession>
<evidence type="ECO:0000313" key="3">
    <source>
        <dbReference type="EMBL" id="DBA19852.1"/>
    </source>
</evidence>
<keyword evidence="2" id="KW-0175">Coiled coil</keyword>
<name>A0AAV3A9N0_PYXAD</name>
<organism evidence="3 4">
    <name type="scientific">Pyxicephalus adspersus</name>
    <name type="common">African bullfrog</name>
    <dbReference type="NCBI Taxonomy" id="30357"/>
    <lineage>
        <taxon>Eukaryota</taxon>
        <taxon>Metazoa</taxon>
        <taxon>Chordata</taxon>
        <taxon>Craniata</taxon>
        <taxon>Vertebrata</taxon>
        <taxon>Euteleostomi</taxon>
        <taxon>Amphibia</taxon>
        <taxon>Batrachia</taxon>
        <taxon>Anura</taxon>
        <taxon>Neobatrachia</taxon>
        <taxon>Ranoidea</taxon>
        <taxon>Pyxicephalidae</taxon>
        <taxon>Pyxicephalinae</taxon>
        <taxon>Pyxicephalus</taxon>
    </lineage>
</organism>
<dbReference type="GO" id="GO:0016805">
    <property type="term" value="F:dipeptidase activity"/>
    <property type="evidence" value="ECO:0007669"/>
    <property type="project" value="InterPro"/>
</dbReference>
<dbReference type="PANTHER" id="PTHR12994:SF18">
    <property type="entry name" value="SECERNIN-3"/>
    <property type="match status" value="1"/>
</dbReference>
<keyword evidence="4" id="KW-1185">Reference proteome</keyword>
<dbReference type="EMBL" id="DYDO01000008">
    <property type="protein sequence ID" value="DBA19852.1"/>
    <property type="molecule type" value="Genomic_DNA"/>
</dbReference>
<dbReference type="PANTHER" id="PTHR12994">
    <property type="entry name" value="SECERNIN"/>
    <property type="match status" value="1"/>
</dbReference>
<gene>
    <name evidence="3" type="ORF">GDO54_015618</name>
</gene>
<evidence type="ECO:0008006" key="5">
    <source>
        <dbReference type="Google" id="ProtNLM"/>
    </source>
</evidence>
<protein>
    <recommendedName>
        <fullName evidence="5">Secernin-3</fullName>
    </recommendedName>
</protein>
<dbReference type="AlphaFoldDB" id="A0AAV3A9N0"/>
<dbReference type="Proteomes" id="UP001181693">
    <property type="component" value="Unassembled WGS sequence"/>
</dbReference>
<feature type="coiled-coil region" evidence="2">
    <location>
        <begin position="302"/>
        <end position="329"/>
    </location>
</feature>
<proteinExistence type="inferred from homology"/>
<evidence type="ECO:0000256" key="2">
    <source>
        <dbReference type="SAM" id="Coils"/>
    </source>
</evidence>
<evidence type="ECO:0000313" key="4">
    <source>
        <dbReference type="Proteomes" id="UP001181693"/>
    </source>
</evidence>
<reference evidence="3" key="1">
    <citation type="thesis" date="2020" institute="ProQuest LLC" country="789 East Eisenhower Parkway, Ann Arbor, MI, USA">
        <title>Comparative Genomics and Chromosome Evolution.</title>
        <authorList>
            <person name="Mudd A.B."/>
        </authorList>
    </citation>
    <scope>NUCLEOTIDE SEQUENCE</scope>
    <source>
        <strain evidence="3">1538</strain>
        <tissue evidence="3">Blood</tissue>
    </source>
</reference>
<comment type="similarity">
    <text evidence="1">Belongs to the peptidase C69 family. Secernin subfamily.</text>
</comment>
<dbReference type="InterPro" id="IPR005322">
    <property type="entry name" value="Peptidase_C69"/>
</dbReference>
<sequence length="357" mass="40482">MEPCSCDTFVALPPATVGPRIIFGKNSDRPSDEVQEIVYFPGQSYGPGEKLECTYTEIDQVEKTHAVVLSRPSWLWGAEMGANEFGVCIGNEAVWGKEEIDDKEALLGMDLVRLGLERADSAEGALDVIIGLLEKYGQGGNCMESQMSFTYHNSFLIADRKEAWILETAGCYWAAERLDDCIKNISNNLSITTKIDREHPGMREYARTKGWWDGKKEFNFAAVYSYFNPSRSSSSGDRFCEGYKLLRKHKAMPFIFAPHIEQFVATASPVLGSDDPVKLKPRFQTRPDRRHELYKKHESTLRSMETSQVKELLNKIKNLEKQKLEEIELMLQNGTNDTSALAPLFSKCVEEEMKIYE</sequence>
<dbReference type="Pfam" id="PF03577">
    <property type="entry name" value="Peptidase_C69"/>
    <property type="match status" value="1"/>
</dbReference>
<dbReference type="GO" id="GO:0070004">
    <property type="term" value="F:cysteine-type exopeptidase activity"/>
    <property type="evidence" value="ECO:0007669"/>
    <property type="project" value="InterPro"/>
</dbReference>
<evidence type="ECO:0000256" key="1">
    <source>
        <dbReference type="ARBA" id="ARBA00005705"/>
    </source>
</evidence>
<dbReference type="Gene3D" id="3.60.60.10">
    <property type="entry name" value="Penicillin V Acylase, Chain A"/>
    <property type="match status" value="1"/>
</dbReference>
<comment type="caution">
    <text evidence="3">The sequence shown here is derived from an EMBL/GenBank/DDBJ whole genome shotgun (WGS) entry which is preliminary data.</text>
</comment>
<dbReference type="GO" id="GO:0006508">
    <property type="term" value="P:proteolysis"/>
    <property type="evidence" value="ECO:0007669"/>
    <property type="project" value="InterPro"/>
</dbReference>